<name>A0A8T1U113_9STRA</name>
<gene>
    <name evidence="2" type="ORF">JG687_00013761</name>
</gene>
<evidence type="ECO:0000313" key="3">
    <source>
        <dbReference type="Proteomes" id="UP000688947"/>
    </source>
</evidence>
<organism evidence="2 3">
    <name type="scientific">Phytophthora cactorum</name>
    <dbReference type="NCBI Taxonomy" id="29920"/>
    <lineage>
        <taxon>Eukaryota</taxon>
        <taxon>Sar</taxon>
        <taxon>Stramenopiles</taxon>
        <taxon>Oomycota</taxon>
        <taxon>Peronosporomycetes</taxon>
        <taxon>Peronosporales</taxon>
        <taxon>Peronosporaceae</taxon>
        <taxon>Phytophthora</taxon>
    </lineage>
</organism>
<accession>A0A8T1U113</accession>
<dbReference type="Proteomes" id="UP000688947">
    <property type="component" value="Unassembled WGS sequence"/>
</dbReference>
<dbReference type="EMBL" id="JAENGZ010001040">
    <property type="protein sequence ID" value="KAG6951206.1"/>
    <property type="molecule type" value="Genomic_DNA"/>
</dbReference>
<feature type="compositionally biased region" description="Low complexity" evidence="1">
    <location>
        <begin position="75"/>
        <end position="87"/>
    </location>
</feature>
<dbReference type="AlphaFoldDB" id="A0A8T1U113"/>
<evidence type="ECO:0000313" key="2">
    <source>
        <dbReference type="EMBL" id="KAG6951206.1"/>
    </source>
</evidence>
<protein>
    <submittedName>
        <fullName evidence="2">Uncharacterized protein</fullName>
    </submittedName>
</protein>
<comment type="caution">
    <text evidence="2">The sequence shown here is derived from an EMBL/GenBank/DDBJ whole genome shotgun (WGS) entry which is preliminary data.</text>
</comment>
<proteinExistence type="predicted"/>
<sequence>MTSAFISSPPSKPRSKNISSWTRKITTAASREPGSYLDFTYMTSLTCFNADCVCSESTRSSNQLNSKGYRESNPRTSSSRSSTADWA</sequence>
<reference evidence="2" key="1">
    <citation type="submission" date="2021-01" db="EMBL/GenBank/DDBJ databases">
        <title>Phytophthora aleatoria, a newly-described species from Pinus radiata is distinct from Phytophthora cactorum isolates based on comparative genomics.</title>
        <authorList>
            <person name="Mcdougal R."/>
            <person name="Panda P."/>
            <person name="Williams N."/>
            <person name="Studholme D.J."/>
        </authorList>
    </citation>
    <scope>NUCLEOTIDE SEQUENCE</scope>
    <source>
        <strain evidence="2">NZFS 3830</strain>
    </source>
</reference>
<feature type="region of interest" description="Disordered" evidence="1">
    <location>
        <begin position="58"/>
        <end position="87"/>
    </location>
</feature>
<evidence type="ECO:0000256" key="1">
    <source>
        <dbReference type="SAM" id="MobiDB-lite"/>
    </source>
</evidence>